<dbReference type="InterPro" id="IPR050078">
    <property type="entry name" value="Ribosomal_L11_MeTrfase_PrmA"/>
</dbReference>
<accession>A0A7V5NYU8</accession>
<keyword evidence="2" id="KW-0808">Transferase</keyword>
<dbReference type="EMBL" id="DROK01000082">
    <property type="protein sequence ID" value="HHI96759.1"/>
    <property type="molecule type" value="Genomic_DNA"/>
</dbReference>
<dbReference type="Pfam" id="PF06325">
    <property type="entry name" value="PrmA"/>
    <property type="match status" value="1"/>
</dbReference>
<sequence length="268" mass="29140">MEFRSGPVQYLHVKLAASGFDEKNFAHPALVSVRREDDKVLLVFSPEDINEILRAIMDYAPNVDVLETGLYPTPGPTSGYRLKYGRLRLVCPGEGIKPLADEIVLETDFSFGSGFHPTTKLSVLLLEELYARQPASVVFDLGTGSGVLALCAAKLGASRILAADIDERAVWEARKNVVRNAYQDRILVVKGTLSCARPNFFDLLLANLTIGTILTLGPSLAGVLKPKGAMILSGFTKGQVNEVAALFAGAQLRKTLVEEGWAAVWFDF</sequence>
<dbReference type="Gene3D" id="3.40.50.150">
    <property type="entry name" value="Vaccinia Virus protein VP39"/>
    <property type="match status" value="1"/>
</dbReference>
<gene>
    <name evidence="3" type="ORF">ENJ96_02810</name>
</gene>
<dbReference type="PANTHER" id="PTHR43648">
    <property type="entry name" value="ELECTRON TRANSFER FLAVOPROTEIN BETA SUBUNIT LYSINE METHYLTRANSFERASE"/>
    <property type="match status" value="1"/>
</dbReference>
<dbReference type="PANTHER" id="PTHR43648:SF1">
    <property type="entry name" value="ELECTRON TRANSFER FLAVOPROTEIN BETA SUBUNIT LYSINE METHYLTRANSFERASE"/>
    <property type="match status" value="1"/>
</dbReference>
<name>A0A7V5NYU8_9BACT</name>
<evidence type="ECO:0000313" key="3">
    <source>
        <dbReference type="EMBL" id="HHI96759.1"/>
    </source>
</evidence>
<proteinExistence type="predicted"/>
<dbReference type="CDD" id="cd02440">
    <property type="entry name" value="AdoMet_MTases"/>
    <property type="match status" value="1"/>
</dbReference>
<dbReference type="GO" id="GO:0032259">
    <property type="term" value="P:methylation"/>
    <property type="evidence" value="ECO:0007669"/>
    <property type="project" value="UniProtKB-KW"/>
</dbReference>
<dbReference type="GO" id="GO:0008276">
    <property type="term" value="F:protein methyltransferase activity"/>
    <property type="evidence" value="ECO:0007669"/>
    <property type="project" value="TreeGrafter"/>
</dbReference>
<reference evidence="3" key="1">
    <citation type="journal article" date="2020" name="mSystems">
        <title>Genome- and Community-Level Interaction Insights into Carbon Utilization and Element Cycling Functions of Hydrothermarchaeota in Hydrothermal Sediment.</title>
        <authorList>
            <person name="Zhou Z."/>
            <person name="Liu Y."/>
            <person name="Xu W."/>
            <person name="Pan J."/>
            <person name="Luo Z.H."/>
            <person name="Li M."/>
        </authorList>
    </citation>
    <scope>NUCLEOTIDE SEQUENCE [LARGE SCALE GENOMIC DNA]</scope>
    <source>
        <strain evidence="3">HyVt-533</strain>
    </source>
</reference>
<evidence type="ECO:0000256" key="2">
    <source>
        <dbReference type="ARBA" id="ARBA00022679"/>
    </source>
</evidence>
<dbReference type="AlphaFoldDB" id="A0A7V5NYU8"/>
<evidence type="ECO:0000256" key="1">
    <source>
        <dbReference type="ARBA" id="ARBA00022603"/>
    </source>
</evidence>
<organism evidence="3">
    <name type="scientific">Thermodesulfatator atlanticus</name>
    <dbReference type="NCBI Taxonomy" id="501497"/>
    <lineage>
        <taxon>Bacteria</taxon>
        <taxon>Pseudomonadati</taxon>
        <taxon>Thermodesulfobacteriota</taxon>
        <taxon>Thermodesulfobacteria</taxon>
        <taxon>Thermodesulfobacteriales</taxon>
        <taxon>Thermodesulfatatoraceae</taxon>
        <taxon>Thermodesulfatator</taxon>
    </lineage>
</organism>
<dbReference type="SUPFAM" id="SSF53335">
    <property type="entry name" value="S-adenosyl-L-methionine-dependent methyltransferases"/>
    <property type="match status" value="1"/>
</dbReference>
<keyword evidence="1 3" id="KW-0489">Methyltransferase</keyword>
<comment type="caution">
    <text evidence="3">The sequence shown here is derived from an EMBL/GenBank/DDBJ whole genome shotgun (WGS) entry which is preliminary data.</text>
</comment>
<dbReference type="InterPro" id="IPR029063">
    <property type="entry name" value="SAM-dependent_MTases_sf"/>
</dbReference>
<dbReference type="Proteomes" id="UP000886101">
    <property type="component" value="Unassembled WGS sequence"/>
</dbReference>
<protein>
    <submittedName>
        <fullName evidence="3">Methyltransferase domain-containing protein</fullName>
    </submittedName>
</protein>